<dbReference type="Proteomes" id="UP001163321">
    <property type="component" value="Chromosome 1"/>
</dbReference>
<keyword evidence="2" id="KW-1185">Reference proteome</keyword>
<gene>
    <name evidence="1" type="ORF">PsorP6_002006</name>
</gene>
<evidence type="ECO:0000313" key="2">
    <source>
        <dbReference type="Proteomes" id="UP001163321"/>
    </source>
</evidence>
<reference evidence="1 2" key="1">
    <citation type="journal article" date="2022" name="bioRxiv">
        <title>The genome of the oomycete Peronosclerospora sorghi, a cosmopolitan pathogen of maize and sorghum, is inflated with dispersed pseudogenes.</title>
        <authorList>
            <person name="Fletcher K."/>
            <person name="Martin F."/>
            <person name="Isakeit T."/>
            <person name="Cavanaugh K."/>
            <person name="Magill C."/>
            <person name="Michelmore R."/>
        </authorList>
    </citation>
    <scope>NUCLEOTIDE SEQUENCE [LARGE SCALE GENOMIC DNA]</scope>
    <source>
        <strain evidence="1">P6</strain>
    </source>
</reference>
<protein>
    <submittedName>
        <fullName evidence="1">Uncharacterized protein</fullName>
    </submittedName>
</protein>
<accession>A0ACC0WW16</accession>
<proteinExistence type="predicted"/>
<sequence>MMLIPVQHGSSHVFYPLSFLCRSPELFENAVYYLKQHQQLRYHRLYPHNRKRSSRTRGTLEHRELETITTTSDGNDEDEEELNSEEGEKELDEAAVSIEYELDIDLSDFELPQLVNVFTQACPTGALDRITFQSARQIFTRLFNTFEKLGLRKDIVDVVDFLGGVSVLTCGERDEKVRLIFELYDVDSDGFITEEEMTKCLTAVFLVIGKVAPDLLLQNKYVVLHDVFSLWCAY</sequence>
<dbReference type="EMBL" id="CM047580">
    <property type="protein sequence ID" value="KAI9921876.1"/>
    <property type="molecule type" value="Genomic_DNA"/>
</dbReference>
<comment type="caution">
    <text evidence="1">The sequence shown here is derived from an EMBL/GenBank/DDBJ whole genome shotgun (WGS) entry which is preliminary data.</text>
</comment>
<organism evidence="1 2">
    <name type="scientific">Peronosclerospora sorghi</name>
    <dbReference type="NCBI Taxonomy" id="230839"/>
    <lineage>
        <taxon>Eukaryota</taxon>
        <taxon>Sar</taxon>
        <taxon>Stramenopiles</taxon>
        <taxon>Oomycota</taxon>
        <taxon>Peronosporomycetes</taxon>
        <taxon>Peronosporales</taxon>
        <taxon>Peronosporaceae</taxon>
        <taxon>Peronosclerospora</taxon>
    </lineage>
</organism>
<name>A0ACC0WW16_9STRA</name>
<evidence type="ECO:0000313" key="1">
    <source>
        <dbReference type="EMBL" id="KAI9921876.1"/>
    </source>
</evidence>